<dbReference type="RefSeq" id="XP_026755822.2">
    <property type="nucleotide sequence ID" value="XM_026900021.3"/>
</dbReference>
<sequence>MSNPEQILRKLLDDIVKERGYKDPKIRVKPISTGGANYTSVLFLITVSESDREDLQLFAKVGIVGEKMRSQMPVQFYDIERFAYEDLLKQYEKIQNDHNVPISQRLRIPKFYGCNPNRFEETIVLENLAAQGFTTYDRLKSIDWDYAAKSVEALARFHALSVAYNKENPEKYKTILETMKLQEDSFAELLESSFDKQKETAINGTWENNKSRLKNYMDTKVNAKTLVKFYLSNPKNILCHGDFRPSNLMHRVKEDGTLEVIPVDYQTIRGGSPLVDLMSFIFTGSDEEFRRRHFWDLIDHYYRELCSALRSLELDSRDIYPEDEFGRDVKEFLPLGLLIGLFALPVITVDSEDAPSMSGENDFHSFMNIKTNSIYSERLNGVVNDFVRWGII</sequence>
<evidence type="ECO:0000259" key="1">
    <source>
        <dbReference type="SMART" id="SM00587"/>
    </source>
</evidence>
<dbReference type="InParanoid" id="A0A6J1WLT9"/>
<dbReference type="FunCoup" id="A0A6J1WLT9">
    <property type="interactions" value="1"/>
</dbReference>
<dbReference type="InterPro" id="IPR004119">
    <property type="entry name" value="EcKL"/>
</dbReference>
<feature type="domain" description="CHK kinase-like" evidence="1">
    <location>
        <begin position="123"/>
        <end position="311"/>
    </location>
</feature>
<dbReference type="InterPro" id="IPR011009">
    <property type="entry name" value="Kinase-like_dom_sf"/>
</dbReference>
<evidence type="ECO:0000313" key="2">
    <source>
        <dbReference type="Proteomes" id="UP001652740"/>
    </source>
</evidence>
<dbReference type="GeneID" id="113515743"/>
<organism evidence="2 3">
    <name type="scientific">Galleria mellonella</name>
    <name type="common">Greater wax moth</name>
    <dbReference type="NCBI Taxonomy" id="7137"/>
    <lineage>
        <taxon>Eukaryota</taxon>
        <taxon>Metazoa</taxon>
        <taxon>Ecdysozoa</taxon>
        <taxon>Arthropoda</taxon>
        <taxon>Hexapoda</taxon>
        <taxon>Insecta</taxon>
        <taxon>Pterygota</taxon>
        <taxon>Neoptera</taxon>
        <taxon>Endopterygota</taxon>
        <taxon>Lepidoptera</taxon>
        <taxon>Glossata</taxon>
        <taxon>Ditrysia</taxon>
        <taxon>Pyraloidea</taxon>
        <taxon>Pyralidae</taxon>
        <taxon>Galleriinae</taxon>
        <taxon>Galleria</taxon>
    </lineage>
</organism>
<dbReference type="PANTHER" id="PTHR11012:SF30">
    <property type="entry name" value="PROTEIN KINASE-LIKE DOMAIN-CONTAINING"/>
    <property type="match status" value="1"/>
</dbReference>
<dbReference type="Pfam" id="PF02958">
    <property type="entry name" value="EcKL"/>
    <property type="match status" value="1"/>
</dbReference>
<dbReference type="Proteomes" id="UP001652740">
    <property type="component" value="Unplaced"/>
</dbReference>
<proteinExistence type="predicted"/>
<dbReference type="PANTHER" id="PTHR11012">
    <property type="entry name" value="PROTEIN KINASE-LIKE DOMAIN-CONTAINING"/>
    <property type="match status" value="1"/>
</dbReference>
<reference evidence="3" key="1">
    <citation type="submission" date="2025-08" db="UniProtKB">
        <authorList>
            <consortium name="RefSeq"/>
        </authorList>
    </citation>
    <scope>IDENTIFICATION</scope>
    <source>
        <tissue evidence="3">Whole larvae</tissue>
    </source>
</reference>
<dbReference type="KEGG" id="gmw:113515743"/>
<gene>
    <name evidence="3" type="primary">LOC113515743</name>
</gene>
<name>A0A6J1WLT9_GALME</name>
<dbReference type="Gene3D" id="3.90.1200.10">
    <property type="match status" value="1"/>
</dbReference>
<evidence type="ECO:0000313" key="3">
    <source>
        <dbReference type="RefSeq" id="XP_026755822.2"/>
    </source>
</evidence>
<protein>
    <submittedName>
        <fullName evidence="3">Uncharacterized protein LOC113515743</fullName>
    </submittedName>
</protein>
<dbReference type="SUPFAM" id="SSF56112">
    <property type="entry name" value="Protein kinase-like (PK-like)"/>
    <property type="match status" value="1"/>
</dbReference>
<dbReference type="InterPro" id="IPR015897">
    <property type="entry name" value="CHK_kinase-like"/>
</dbReference>
<dbReference type="SMART" id="SM00587">
    <property type="entry name" value="CHK"/>
    <property type="match status" value="1"/>
</dbReference>
<keyword evidence="2" id="KW-1185">Reference proteome</keyword>
<dbReference type="AlphaFoldDB" id="A0A6J1WLT9"/>
<accession>A0A6J1WLT9</accession>